<protein>
    <submittedName>
        <fullName evidence="4">Hpt domain-containing protein</fullName>
    </submittedName>
</protein>
<dbReference type="Proteomes" id="UP000324065">
    <property type="component" value="Unassembled WGS sequence"/>
</dbReference>
<accession>A0A5M6IG11</accession>
<evidence type="ECO:0000313" key="4">
    <source>
        <dbReference type="EMBL" id="KAA5606518.1"/>
    </source>
</evidence>
<dbReference type="EMBL" id="VWPJ01000004">
    <property type="protein sequence ID" value="KAA5606518.1"/>
    <property type="molecule type" value="Genomic_DNA"/>
</dbReference>
<feature type="modified residue" description="Phosphohistidine" evidence="2">
    <location>
        <position position="83"/>
    </location>
</feature>
<dbReference type="Pfam" id="PF01627">
    <property type="entry name" value="Hpt"/>
    <property type="match status" value="1"/>
</dbReference>
<dbReference type="GO" id="GO:0000160">
    <property type="term" value="P:phosphorelay signal transduction system"/>
    <property type="evidence" value="ECO:0007669"/>
    <property type="project" value="UniProtKB-KW"/>
</dbReference>
<organism evidence="4 5">
    <name type="scientific">Roseospira marina</name>
    <dbReference type="NCBI Taxonomy" id="140057"/>
    <lineage>
        <taxon>Bacteria</taxon>
        <taxon>Pseudomonadati</taxon>
        <taxon>Pseudomonadota</taxon>
        <taxon>Alphaproteobacteria</taxon>
        <taxon>Rhodospirillales</taxon>
        <taxon>Rhodospirillaceae</taxon>
        <taxon>Roseospira</taxon>
    </lineage>
</organism>
<proteinExistence type="predicted"/>
<reference evidence="4 5" key="1">
    <citation type="submission" date="2019-09" db="EMBL/GenBank/DDBJ databases">
        <title>Genome sequence of Roseospira marina, one of the more divergent members of the non-sulfur purple photosynthetic bacterial family, the Rhodospirillaceae.</title>
        <authorList>
            <person name="Meyer T."/>
            <person name="Kyndt J."/>
        </authorList>
    </citation>
    <scope>NUCLEOTIDE SEQUENCE [LARGE SCALE GENOMIC DNA]</scope>
    <source>
        <strain evidence="4 5">DSM 15113</strain>
    </source>
</reference>
<name>A0A5M6IG11_9PROT</name>
<evidence type="ECO:0000256" key="2">
    <source>
        <dbReference type="PROSITE-ProRule" id="PRU00110"/>
    </source>
</evidence>
<evidence type="ECO:0000313" key="5">
    <source>
        <dbReference type="Proteomes" id="UP000324065"/>
    </source>
</evidence>
<dbReference type="InterPro" id="IPR008207">
    <property type="entry name" value="Sig_transdc_His_kin_Hpt_dom"/>
</dbReference>
<keyword evidence="5" id="KW-1185">Reference proteome</keyword>
<comment type="caution">
    <text evidence="4">The sequence shown here is derived from an EMBL/GenBank/DDBJ whole genome shotgun (WGS) entry which is preliminary data.</text>
</comment>
<feature type="domain" description="HPt" evidence="3">
    <location>
        <begin position="44"/>
        <end position="141"/>
    </location>
</feature>
<sequence>MNAIPYPAHDTENLDSVWVPERAPDSAPRICEDHVLVRLALDTDVDLLPDLVAGFLDDIGQQMRRIDAAVSRSDIVALELQAHALAGCASTFGAEPLHRQACRVIEMCRTGSTEAALTSATPLAGLVARVMTDMPDTVARVQATVELDPAPPSA</sequence>
<evidence type="ECO:0000259" key="3">
    <source>
        <dbReference type="PROSITE" id="PS50894"/>
    </source>
</evidence>
<keyword evidence="2" id="KW-0597">Phosphoprotein</keyword>
<dbReference type="InterPro" id="IPR036641">
    <property type="entry name" value="HPT_dom_sf"/>
</dbReference>
<dbReference type="SUPFAM" id="SSF47226">
    <property type="entry name" value="Histidine-containing phosphotransfer domain, HPT domain"/>
    <property type="match status" value="1"/>
</dbReference>
<evidence type="ECO:0000256" key="1">
    <source>
        <dbReference type="ARBA" id="ARBA00023012"/>
    </source>
</evidence>
<keyword evidence="1" id="KW-0902">Two-component regulatory system</keyword>
<dbReference type="GO" id="GO:0004672">
    <property type="term" value="F:protein kinase activity"/>
    <property type="evidence" value="ECO:0007669"/>
    <property type="project" value="UniProtKB-ARBA"/>
</dbReference>
<dbReference type="Gene3D" id="1.20.120.160">
    <property type="entry name" value="HPT domain"/>
    <property type="match status" value="1"/>
</dbReference>
<dbReference type="RefSeq" id="WP_150061587.1">
    <property type="nucleotide sequence ID" value="NZ_JACHII010000006.1"/>
</dbReference>
<dbReference type="PROSITE" id="PS50894">
    <property type="entry name" value="HPT"/>
    <property type="match status" value="1"/>
</dbReference>
<dbReference type="AlphaFoldDB" id="A0A5M6IG11"/>
<gene>
    <name evidence="4" type="ORF">F1188_06560</name>
</gene>